<name>Q86F44_SCHJA</name>
<feature type="region of interest" description="Disordered" evidence="1">
    <location>
        <begin position="217"/>
        <end position="248"/>
    </location>
</feature>
<dbReference type="EMBL" id="AY223020">
    <property type="protein sequence ID" value="AAP06043.1"/>
    <property type="molecule type" value="mRNA"/>
</dbReference>
<dbReference type="AlphaFoldDB" id="Q86F44"/>
<dbReference type="PANTHER" id="PTHR11158">
    <property type="entry name" value="MSF1/PX19 RELATED"/>
    <property type="match status" value="1"/>
</dbReference>
<evidence type="ECO:0000313" key="3">
    <source>
        <dbReference type="EMBL" id="AAP06043.1"/>
    </source>
</evidence>
<evidence type="ECO:0000256" key="1">
    <source>
        <dbReference type="SAM" id="MobiDB-lite"/>
    </source>
</evidence>
<protein>
    <submittedName>
        <fullName evidence="3">Clone ZZD1122 mRNA sequence</fullName>
    </submittedName>
</protein>
<sequence>MLSDTRCWSEKFVIKHPWHDVVSSVQFKYPNPYNLNVLNIDVINRQIHFSSGVIRSCKLINSSWPMFHMGQLKALEYSCIQVPEKRMVSSTINIDFQGVLNGIEHIEYIVHPENENWTILEYSISVKAFSLIAMSAISMSKQTAHQGRQALNWVIDHRLPVIRSSFNGRHPGEFIPTKIPENLDTSLLKSVSPFSNPIAENLNSPFHSFEQVTLSSQTPSPSYQKSSTSSFFSDISKHKPPNSQLSQDFVTQSQNDSLESRLETFSRDVTYITDTVVKRSQRVARLFSRIDEYVVIF</sequence>
<feature type="domain" description="PRELI/MSF1" evidence="2">
    <location>
        <begin position="5"/>
        <end position="163"/>
    </location>
</feature>
<dbReference type="InterPro" id="IPR006797">
    <property type="entry name" value="PRELI/MSF1_dom"/>
</dbReference>
<dbReference type="GO" id="GO:0005758">
    <property type="term" value="C:mitochondrial intermembrane space"/>
    <property type="evidence" value="ECO:0007669"/>
    <property type="project" value="InterPro"/>
</dbReference>
<dbReference type="Pfam" id="PF04707">
    <property type="entry name" value="PRELI"/>
    <property type="match status" value="1"/>
</dbReference>
<dbReference type="InterPro" id="IPR037365">
    <property type="entry name" value="Slowmo/Ups"/>
</dbReference>
<proteinExistence type="evidence at transcript level"/>
<accession>Q86F44</accession>
<evidence type="ECO:0000259" key="2">
    <source>
        <dbReference type="PROSITE" id="PS50904"/>
    </source>
</evidence>
<dbReference type="PROSITE" id="PS50904">
    <property type="entry name" value="PRELI_MSF1"/>
    <property type="match status" value="1"/>
</dbReference>
<feature type="compositionally biased region" description="Low complexity" evidence="1">
    <location>
        <begin position="217"/>
        <end position="234"/>
    </location>
</feature>
<reference evidence="3" key="1">
    <citation type="journal article" date="2003" name="Nat. Genet.">
        <title>Evolutionary and biomedical implications of a Schistosoma japonicum complementary DNA resource.</title>
        <authorList>
            <person name="Hu W."/>
            <person name="Yan Q."/>
            <person name="Shen D.K."/>
            <person name="Liu F."/>
            <person name="Zhu Z.D."/>
            <person name="Song H.D."/>
            <person name="Xu X.R."/>
            <person name="Wang Z.J."/>
            <person name="Rong Y.P."/>
            <person name="Zeng L.C."/>
            <person name="Wu J."/>
            <person name="Zhang X."/>
            <person name="Wang J.J."/>
            <person name="Xu X.N."/>
            <person name="Wang S.Y."/>
            <person name="Fu G."/>
            <person name="Zhang X.L."/>
            <person name="Wang Z.Q."/>
            <person name="Brindley P.J."/>
            <person name="McManus D.P."/>
            <person name="Xue C.L."/>
            <person name="Feng Z."/>
            <person name="Chen Z."/>
            <person name="Han Z.G."/>
        </authorList>
    </citation>
    <scope>NUCLEOTIDE SEQUENCE</scope>
</reference>
<organism evidence="3">
    <name type="scientific">Schistosoma japonicum</name>
    <name type="common">Blood fluke</name>
    <dbReference type="NCBI Taxonomy" id="6182"/>
    <lineage>
        <taxon>Eukaryota</taxon>
        <taxon>Metazoa</taxon>
        <taxon>Spiralia</taxon>
        <taxon>Lophotrochozoa</taxon>
        <taxon>Platyhelminthes</taxon>
        <taxon>Trematoda</taxon>
        <taxon>Digenea</taxon>
        <taxon>Strigeidida</taxon>
        <taxon>Schistosomatoidea</taxon>
        <taxon>Schistosomatidae</taxon>
        <taxon>Schistosoma</taxon>
    </lineage>
</organism>